<evidence type="ECO:0000313" key="2">
    <source>
        <dbReference type="EMBL" id="CAD0108752.1"/>
    </source>
</evidence>
<evidence type="ECO:0000256" key="1">
    <source>
        <dbReference type="SAM" id="MobiDB-lite"/>
    </source>
</evidence>
<dbReference type="Proteomes" id="UP000745764">
    <property type="component" value="Unassembled WGS sequence"/>
</dbReference>
<dbReference type="OrthoDB" id="2589819at2759"/>
<name>A0A9N8KBQ0_9PEZI</name>
<feature type="region of interest" description="Disordered" evidence="1">
    <location>
        <begin position="1"/>
        <end position="23"/>
    </location>
</feature>
<dbReference type="EMBL" id="CAINUL010000003">
    <property type="protein sequence ID" value="CAD0108752.1"/>
    <property type="molecule type" value="Genomic_DNA"/>
</dbReference>
<evidence type="ECO:0000313" key="3">
    <source>
        <dbReference type="Proteomes" id="UP000745764"/>
    </source>
</evidence>
<comment type="caution">
    <text evidence="2">The sequence shown here is derived from an EMBL/GenBank/DDBJ whole genome shotgun (WGS) entry which is preliminary data.</text>
</comment>
<keyword evidence="3" id="KW-1185">Reference proteome</keyword>
<organism evidence="2 3">
    <name type="scientific">Aureobasidium uvarum</name>
    <dbReference type="NCBI Taxonomy" id="2773716"/>
    <lineage>
        <taxon>Eukaryota</taxon>
        <taxon>Fungi</taxon>
        <taxon>Dikarya</taxon>
        <taxon>Ascomycota</taxon>
        <taxon>Pezizomycotina</taxon>
        <taxon>Dothideomycetes</taxon>
        <taxon>Dothideomycetidae</taxon>
        <taxon>Dothideales</taxon>
        <taxon>Saccotheciaceae</taxon>
        <taxon>Aureobasidium</taxon>
    </lineage>
</organism>
<feature type="region of interest" description="Disordered" evidence="1">
    <location>
        <begin position="107"/>
        <end position="133"/>
    </location>
</feature>
<sequence>MPPRRAPVATTKLESPTVSQPRTTHVQRMEYRIGRGEMGVLTFEPYKSYLLPLWRFRTPEIARQSSALLRTEFERFGEEGDFVGMDMTRKFIQMGFTRAKRYANHKGGRKYDKDHEVLPNSEHHSDKADKEESSRIFKDILEEIKQDETYLRLKEQFKKELKEYKKQSS</sequence>
<dbReference type="Pfam" id="PF14328">
    <property type="entry name" value="DUF4385"/>
    <property type="match status" value="1"/>
</dbReference>
<dbReference type="AlphaFoldDB" id="A0A9N8KBQ0"/>
<gene>
    <name evidence="2" type="ORF">AWRI4620_LOCUS3007</name>
</gene>
<feature type="compositionally biased region" description="Basic and acidic residues" evidence="1">
    <location>
        <begin position="109"/>
        <end position="133"/>
    </location>
</feature>
<dbReference type="InterPro" id="IPR025494">
    <property type="entry name" value="DUF4385"/>
</dbReference>
<protein>
    <submittedName>
        <fullName evidence="2">Uncharacterized protein</fullName>
    </submittedName>
</protein>
<feature type="compositionally biased region" description="Polar residues" evidence="1">
    <location>
        <begin position="12"/>
        <end position="23"/>
    </location>
</feature>
<proteinExistence type="predicted"/>
<accession>A0A9N8KBQ0</accession>
<reference evidence="2" key="1">
    <citation type="submission" date="2020-06" db="EMBL/GenBank/DDBJ databases">
        <authorList>
            <person name="Onetto C."/>
        </authorList>
    </citation>
    <scope>NUCLEOTIDE SEQUENCE</scope>
</reference>